<evidence type="ECO:0000256" key="1">
    <source>
        <dbReference type="SAM" id="Phobius"/>
    </source>
</evidence>
<sequence length="922" mass="105010">MLFGILSIFIFAPYYFTDTSLIWQSDGIAQHFPALVRWQEDLKNIIQHHTLPTSWQWHIGLGADYYQTFSYYTLGDIFSYGAAFISKSHLITYYNFMIIVRLYLAGISFLVAAQYWFKNRPTWHYQIAVFGYVFSGYTAFSAFEHPFFINPLIIFPLLVLALNVALSKQKYTFLTVMLFWTLWNNFYFAFMLMIGLAIYWIGYQIQSHAWANWLAHIKLLFSGLLATLLAAPLLFPSIDAVFTSARSNSQIANGLFAYPAYYYFALPGNLIANQTTPSFWLTGGFTAISIMAVIFGLRRWHKYQLFNWLWSFCLIGLCLPIFAAMLNGGSSPSNRWIFLLSLPISCMVLHLMNQLDTLTKRDYFWFFMTGLISGLSLFIISNFNLNSRYGMMIALYFASLALIWTIQSNIFLKPVWLVLLIIVNSFFLVTRNHTSNTNPNATDLLPNKVVKQLMNQQKNYSNTDSKQVIRSYVDNQLNNATGIAPATNLPLLGTLNNVESYWSLQNGSVSKGLSALAINSANPNDITGNLDSRNVLSNVLGISKRFENPDTLTPNSYQTQTNQIINGQSVTQSNNAYPLLYFPKYYLSKKYYATLSPTEKEATLADSVVLTNHSSTNKSKFGEQVVTGQIRTDLTKKAKKTQHITYKTNADWLPTGFYLSPSKALKGTELHLEISNLHFKPYTLKQQQHVALNQYRYKHVQDARNAQKLIDRQYNSQAFTWNWYKTHFSSMGKETGNYTISTTYNNKVNTFTQTGQSNLSFYNPQTTITMNLGQASNINKEAFIPLTFNKVGQYDFDVQIKAIPTDNRFNKVAKHIKNTAPSYKIGNNKLTTSVTVNNPKILATTIPYSDGWRIKGNHANLIKLGNGFIGIPLSVGKNNIRLYYHTPGSHIGKISFLLGVIICCLVLFINLFKPIRINQKYK</sequence>
<dbReference type="Proteomes" id="UP001215461">
    <property type="component" value="Unassembled WGS sequence"/>
</dbReference>
<name>A0ABD4XL81_WEIPA</name>
<feature type="transmembrane region" description="Helical" evidence="1">
    <location>
        <begin position="364"/>
        <end position="383"/>
    </location>
</feature>
<keyword evidence="1" id="KW-0472">Membrane</keyword>
<feature type="transmembrane region" description="Helical" evidence="1">
    <location>
        <begin position="279"/>
        <end position="297"/>
    </location>
</feature>
<feature type="transmembrane region" description="Helical" evidence="1">
    <location>
        <begin position="147"/>
        <end position="166"/>
    </location>
</feature>
<dbReference type="PANTHER" id="PTHR38454:SF1">
    <property type="entry name" value="INTEGRAL MEMBRANE PROTEIN"/>
    <property type="match status" value="1"/>
</dbReference>
<keyword evidence="1" id="KW-0812">Transmembrane</keyword>
<dbReference type="Pfam" id="PF09586">
    <property type="entry name" value="YfhO"/>
    <property type="match status" value="1"/>
</dbReference>
<feature type="transmembrane region" description="Helical" evidence="1">
    <location>
        <begin position="309"/>
        <end position="329"/>
    </location>
</feature>
<feature type="transmembrane region" description="Helical" evidence="1">
    <location>
        <begin position="186"/>
        <end position="203"/>
    </location>
</feature>
<keyword evidence="1" id="KW-1133">Transmembrane helix</keyword>
<gene>
    <name evidence="2" type="ORF">G9403_09745</name>
</gene>
<evidence type="ECO:0000313" key="3">
    <source>
        <dbReference type="Proteomes" id="UP001215461"/>
    </source>
</evidence>
<feature type="transmembrane region" description="Helical" evidence="1">
    <location>
        <begin position="894"/>
        <end position="912"/>
    </location>
</feature>
<feature type="transmembrane region" description="Helical" evidence="1">
    <location>
        <begin position="123"/>
        <end position="140"/>
    </location>
</feature>
<feature type="transmembrane region" description="Helical" evidence="1">
    <location>
        <begin position="93"/>
        <end position="117"/>
    </location>
</feature>
<dbReference type="EMBL" id="JAANXN010000016">
    <property type="protein sequence ID" value="MDF8371903.1"/>
    <property type="molecule type" value="Genomic_DNA"/>
</dbReference>
<dbReference type="InterPro" id="IPR018580">
    <property type="entry name" value="Uncharacterised_YfhO"/>
</dbReference>
<proteinExistence type="predicted"/>
<feature type="transmembrane region" description="Helical" evidence="1">
    <location>
        <begin position="389"/>
        <end position="406"/>
    </location>
</feature>
<comment type="caution">
    <text evidence="2">The sequence shown here is derived from an EMBL/GenBank/DDBJ whole genome shotgun (WGS) entry which is preliminary data.</text>
</comment>
<evidence type="ECO:0000313" key="2">
    <source>
        <dbReference type="EMBL" id="MDF8371903.1"/>
    </source>
</evidence>
<dbReference type="AlphaFoldDB" id="A0ABD4XL81"/>
<organism evidence="2 3">
    <name type="scientific">Weissella paramesenteroides</name>
    <name type="common">Leuconostoc paramesenteroides</name>
    <dbReference type="NCBI Taxonomy" id="1249"/>
    <lineage>
        <taxon>Bacteria</taxon>
        <taxon>Bacillati</taxon>
        <taxon>Bacillota</taxon>
        <taxon>Bacilli</taxon>
        <taxon>Lactobacillales</taxon>
        <taxon>Lactobacillaceae</taxon>
        <taxon>Weissella</taxon>
    </lineage>
</organism>
<reference evidence="2 3" key="1">
    <citation type="submission" date="2020-03" db="EMBL/GenBank/DDBJ databases">
        <title>Comparative genomics of Weissella paramesenteroides.</title>
        <authorList>
            <person name="Kant R."/>
            <person name="Takala T."/>
            <person name="Saris P."/>
        </authorList>
    </citation>
    <scope>NUCLEOTIDE SEQUENCE [LARGE SCALE GENOMIC DNA]</scope>
    <source>
        <strain evidence="2 3">SJ27-4</strain>
    </source>
</reference>
<accession>A0ABD4XL81</accession>
<dbReference type="PANTHER" id="PTHR38454">
    <property type="entry name" value="INTEGRAL MEMBRANE PROTEIN-RELATED"/>
    <property type="match status" value="1"/>
</dbReference>
<feature type="transmembrane region" description="Helical" evidence="1">
    <location>
        <begin position="215"/>
        <end position="235"/>
    </location>
</feature>
<protein>
    <submittedName>
        <fullName evidence="2">YfhO family protein</fullName>
    </submittedName>
</protein>
<feature type="transmembrane region" description="Helical" evidence="1">
    <location>
        <begin position="335"/>
        <end position="352"/>
    </location>
</feature>